<dbReference type="InterPro" id="IPR038718">
    <property type="entry name" value="SNF2-like_sf"/>
</dbReference>
<evidence type="ECO:0000256" key="7">
    <source>
        <dbReference type="SAM" id="MobiDB-lite"/>
    </source>
</evidence>
<dbReference type="InterPro" id="IPR029063">
    <property type="entry name" value="SAM-dependent_MTases_sf"/>
</dbReference>
<dbReference type="SMART" id="SM00487">
    <property type="entry name" value="DEXDc"/>
    <property type="match status" value="1"/>
</dbReference>
<evidence type="ECO:0000256" key="3">
    <source>
        <dbReference type="ARBA" id="ARBA00022741"/>
    </source>
</evidence>
<dbReference type="GO" id="GO:0008168">
    <property type="term" value="F:methyltransferase activity"/>
    <property type="evidence" value="ECO:0007669"/>
    <property type="project" value="UniProtKB-KW"/>
</dbReference>
<dbReference type="Gene3D" id="3.40.50.150">
    <property type="entry name" value="Vaccinia Virus protein VP39"/>
    <property type="match status" value="1"/>
</dbReference>
<feature type="compositionally biased region" description="Acidic residues" evidence="7">
    <location>
        <begin position="277"/>
        <end position="302"/>
    </location>
</feature>
<dbReference type="GO" id="GO:0005524">
    <property type="term" value="F:ATP binding"/>
    <property type="evidence" value="ECO:0007669"/>
    <property type="project" value="UniProtKB-KW"/>
</dbReference>
<dbReference type="InterPro" id="IPR050628">
    <property type="entry name" value="SNF2_RAD54_helicase_TF"/>
</dbReference>
<keyword evidence="1" id="KW-0489">Methyltransferase</keyword>
<gene>
    <name evidence="9" type="ORF">P153DRAFT_372163</name>
</gene>
<dbReference type="PANTHER" id="PTHR45626:SF26">
    <property type="entry name" value="FAMILY HELICASE, PUTATIVE (AFU_ORTHOLOGUE AFUA_2G09120)-RELATED"/>
    <property type="match status" value="1"/>
</dbReference>
<evidence type="ECO:0000313" key="9">
    <source>
        <dbReference type="EMBL" id="KAF2134891.1"/>
    </source>
</evidence>
<dbReference type="Pfam" id="PF00176">
    <property type="entry name" value="SNF2-rel_dom"/>
    <property type="match status" value="1"/>
</dbReference>
<keyword evidence="6" id="KW-0175">Coiled coil</keyword>
<evidence type="ECO:0000256" key="1">
    <source>
        <dbReference type="ARBA" id="ARBA00022603"/>
    </source>
</evidence>
<evidence type="ECO:0000256" key="4">
    <source>
        <dbReference type="ARBA" id="ARBA00022801"/>
    </source>
</evidence>
<evidence type="ECO:0000313" key="10">
    <source>
        <dbReference type="Proteomes" id="UP000799771"/>
    </source>
</evidence>
<dbReference type="InterPro" id="IPR001525">
    <property type="entry name" value="C5_MeTfrase"/>
</dbReference>
<keyword evidence="5" id="KW-0067">ATP-binding</keyword>
<proteinExistence type="predicted"/>
<feature type="compositionally biased region" description="Basic and acidic residues" evidence="7">
    <location>
        <begin position="303"/>
        <end position="313"/>
    </location>
</feature>
<dbReference type="RefSeq" id="XP_033529278.1">
    <property type="nucleotide sequence ID" value="XM_033669372.1"/>
</dbReference>
<keyword evidence="4" id="KW-0378">Hydrolase</keyword>
<dbReference type="InterPro" id="IPR014001">
    <property type="entry name" value="Helicase_ATP-bd"/>
</dbReference>
<dbReference type="Proteomes" id="UP000799771">
    <property type="component" value="Unassembled WGS sequence"/>
</dbReference>
<dbReference type="GO" id="GO:0005634">
    <property type="term" value="C:nucleus"/>
    <property type="evidence" value="ECO:0007669"/>
    <property type="project" value="TreeGrafter"/>
</dbReference>
<feature type="region of interest" description="Disordered" evidence="7">
    <location>
        <begin position="211"/>
        <end position="363"/>
    </location>
</feature>
<sequence length="2299" mass="257933">MPCLHLGGNAAFECYSTGERACGRCKKRGAEIEKRCHQPTAEDIAQMDRRCTRCKEKGNKNCDEKAPCAGCIKQQAKDRAEGKPSFLVDNCKLDREVRQQLILQTVDNEEVLSMIEDVEDEHTHHDEHPNHDEVDGLHQEEDVVSDEQVQDIDENEMTILPIDKEELGAYSLDVAAQGAYNDTRVESNETSPSPALASSIADHIISTGPSDFEEEMTEVEARPSRRSPEVRVSQQSPTFPEQDGTRRKSQRSCTQDKCYKEVNVDYEGNISNVREDPDADDDEEAYESQESDSESEDGEPDDSEKSDSDHQESGYDDEDDELDSRPKSRKKLIPTVVVTEDESVSLPRLQKKDKKKGGPSRHLKKPLGEVIDLDLPPLSDIYECFGDLVSNAVELGLCDALKSIGRPINIGTMCSGTEAPLVAINLISEALEKAGLPAIRFEHHFSAEIEAIKQSYIERNFRPTRLFRDVREFIPDDATTATTAYGAEEDIPECLDIVIAGFVCKNLSSLNSHKLELTDKGESGDTWRALLSYANRFGPSIVLVENVLSEEDTWNDVVSMWDEVGYAAEWVYCDTKNFYIPQTRQRMYMIAIKRELFGKNVDKAVGKWRDTMQQLQRKCSVPYEAFLTKTLQESSNHSARISEPDWALCKLRYDHIRSEERLGNLHPITQWSANGTVRPPDFANKKWYNSQSSRVWDAIDVAHLQGVVQSGSDSLYKMASWDVSQNVDRFKDKLGILGCITPKGCNFATNRQQALNGTQLLIMQGQPVDKLLFANETQRDCQDLAGNAMTTTVIGASLISAIICGVKSFRTNPPSALQQSVAAKMPTISKTVLDKPGSLDTCIIPEHFDCMNMAMLASDGWLSSRLCNCEESGVLCDSAVRICSTCKHTACSACAGNPRHKYQDLKAGRTQSPHMFIKEWRSKFPPRLKIDQLPDLRNPASSKQPADKHTKAFWERVEEAQVGLDYFYIGDLVRQDNVWKMSYTSTEATLELRIGRDIQWLLFVKCLPTVPSSSHLRKMLEQPIARGKVKSSLMDPEWEVFIHHPMNCMVQISGSSKRTSSGRNREGLADFSEETVPETLTVWSASKEAKPFVGDYDYLPHCGTASHNLYKRRLAKPDVYLFSDPNPIGPENGMVFSEDCSRRYWGDVRLTMARLDLAWRPSDVQSGQAYNVNADIAGTWTPVVMKLKSPHVAISASTVSGEAFVTPLRDDCSHALSVLEVNLQERIRIQKFSDYFWVLERASKLLPDLSAWQPFQSESASDCMCAPTQPPIHWSVDKKVATPHEERQAAAKFERAIKTRRDIFEVLPSNEHKTTRIEIGVNVSSLIHRARGRLAHLGPVTTSWRLITDHTTSASKRFPKFRLLDNSQDGAVESIPAVGYLHGAQPKALSWMRSQELGRVLTVTEVEEAVDSQLGWRAEAQAQIDVKVRGGVLADLPSFGKTVTTIALIQSEFEQHTPKKILNHNRGLTAGLPGRINVAATLIVCPRHIAEQWRTEFRSFLGTEKYELYDVKVILSFTDLQKLTVEDFKASRVIIVSWKVLSDPRYINQLARFAGIPEPVTTNCRAFNAGLARIMLEIPDRLEDLQDMDFHDFDSSLDVLLEDRLRRAEFQAVLPLKIQHGKAYKSYAPPVAKGRGAGANGKSLPKRKSSGSATHQVPLLHLFRWNRIVVDEYHYLNSRNNIENGLIASSVKCIAAPKRWVLSGTPALTNFSDVNEIASFLDVKLGRNAFGDGSATTQLERGLIKDQTSVEKFLSRTQLMSDQWHQARHDRAQMFLDLFVRQNEPSLQYIKCSETLRPVELNIAHHAVYLELSQHLDSQRMQIRKLNNKNKSDRQNRLNQSLDNFPTAEAALLHYALQYKTSDGESGLDSLVRDRSNQRLETEAELTRLVIGFEGYLQRPQLMKSIRGINAKDDSLNVYERLKADISSNWLGDEDASLVARKILDKAKRHPNANGFLEKKTRDCFRRGISDARDCSRELTDRIRSERFVNNIKGRIFPSLLEGEGPESLTCDAPSCKGGANVTQLRLLYECGHVACDDCLMSRTDDERCVATGCGVCLRGNLIQASELGTTSEKVSGKSFGEKLDAVAELIKSVPNNDQSLVFAPNDKTIRALREVFSHHKISFQTADDDIEKFKTTTDPAKRKKALILNQGGESAAGINLVNANHIFFVAPLLVDSQDQYDAAMAQAEARSRRYGQKKIVHIYHFAALRTIDVDILEHRHRRKDAITTSSKAKLPPPLAEREKTRLVKNDAGQVALVPLSMVADEAARKILGITEAPKSFTSLINFSENFERGEDDDV</sequence>
<feature type="compositionally biased region" description="Basic and acidic residues" evidence="7">
    <location>
        <begin position="219"/>
        <end position="229"/>
    </location>
</feature>
<dbReference type="GeneID" id="54409804"/>
<dbReference type="PANTHER" id="PTHR45626">
    <property type="entry name" value="TRANSCRIPTION TERMINATION FACTOR 2-RELATED"/>
    <property type="match status" value="1"/>
</dbReference>
<dbReference type="Gene3D" id="3.40.50.10810">
    <property type="entry name" value="Tandem AAA-ATPase domain"/>
    <property type="match status" value="2"/>
</dbReference>
<reference evidence="9" key="1">
    <citation type="journal article" date="2020" name="Stud. Mycol.">
        <title>101 Dothideomycetes genomes: a test case for predicting lifestyles and emergence of pathogens.</title>
        <authorList>
            <person name="Haridas S."/>
            <person name="Albert R."/>
            <person name="Binder M."/>
            <person name="Bloem J."/>
            <person name="Labutti K."/>
            <person name="Salamov A."/>
            <person name="Andreopoulos B."/>
            <person name="Baker S."/>
            <person name="Barry K."/>
            <person name="Bills G."/>
            <person name="Bluhm B."/>
            <person name="Cannon C."/>
            <person name="Castanera R."/>
            <person name="Culley D."/>
            <person name="Daum C."/>
            <person name="Ezra D."/>
            <person name="Gonzalez J."/>
            <person name="Henrissat B."/>
            <person name="Kuo A."/>
            <person name="Liang C."/>
            <person name="Lipzen A."/>
            <person name="Lutzoni F."/>
            <person name="Magnuson J."/>
            <person name="Mondo S."/>
            <person name="Nolan M."/>
            <person name="Ohm R."/>
            <person name="Pangilinan J."/>
            <person name="Park H.-J."/>
            <person name="Ramirez L."/>
            <person name="Alfaro M."/>
            <person name="Sun H."/>
            <person name="Tritt A."/>
            <person name="Yoshinaga Y."/>
            <person name="Zwiers L.-H."/>
            <person name="Turgeon B."/>
            <person name="Goodwin S."/>
            <person name="Spatafora J."/>
            <person name="Crous P."/>
            <person name="Grigoriev I."/>
        </authorList>
    </citation>
    <scope>NUCLEOTIDE SEQUENCE</scope>
    <source>
        <strain evidence="9">CBS 119687</strain>
    </source>
</reference>
<feature type="coiled-coil region" evidence="6">
    <location>
        <begin position="1809"/>
        <end position="1836"/>
    </location>
</feature>
<dbReference type="EMBL" id="ML977497">
    <property type="protein sequence ID" value="KAF2134891.1"/>
    <property type="molecule type" value="Genomic_DNA"/>
</dbReference>
<protein>
    <recommendedName>
        <fullName evidence="8">Helicase ATP-binding domain-containing protein</fullName>
    </recommendedName>
</protein>
<evidence type="ECO:0000256" key="6">
    <source>
        <dbReference type="SAM" id="Coils"/>
    </source>
</evidence>
<dbReference type="GO" id="GO:0006281">
    <property type="term" value="P:DNA repair"/>
    <property type="evidence" value="ECO:0007669"/>
    <property type="project" value="TreeGrafter"/>
</dbReference>
<keyword evidence="10" id="KW-1185">Reference proteome</keyword>
<organism evidence="9 10">
    <name type="scientific">Dothidotthia symphoricarpi CBS 119687</name>
    <dbReference type="NCBI Taxonomy" id="1392245"/>
    <lineage>
        <taxon>Eukaryota</taxon>
        <taxon>Fungi</taxon>
        <taxon>Dikarya</taxon>
        <taxon>Ascomycota</taxon>
        <taxon>Pezizomycotina</taxon>
        <taxon>Dothideomycetes</taxon>
        <taxon>Pleosporomycetidae</taxon>
        <taxon>Pleosporales</taxon>
        <taxon>Dothidotthiaceae</taxon>
        <taxon>Dothidotthia</taxon>
    </lineage>
</organism>
<feature type="domain" description="Helicase ATP-binding" evidence="8">
    <location>
        <begin position="1377"/>
        <end position="1730"/>
    </location>
</feature>
<dbReference type="Gene3D" id="3.40.50.300">
    <property type="entry name" value="P-loop containing nucleotide triphosphate hydrolases"/>
    <property type="match status" value="1"/>
</dbReference>
<evidence type="ECO:0000259" key="8">
    <source>
        <dbReference type="SMART" id="SM00487"/>
    </source>
</evidence>
<dbReference type="SUPFAM" id="SSF52540">
    <property type="entry name" value="P-loop containing nucleoside triphosphate hydrolases"/>
    <property type="match status" value="2"/>
</dbReference>
<feature type="compositionally biased region" description="Basic residues" evidence="7">
    <location>
        <begin position="349"/>
        <end position="363"/>
    </location>
</feature>
<evidence type="ECO:0000256" key="2">
    <source>
        <dbReference type="ARBA" id="ARBA00022679"/>
    </source>
</evidence>
<dbReference type="OrthoDB" id="423221at2759"/>
<accession>A0A6A6AWJ0</accession>
<evidence type="ECO:0000256" key="5">
    <source>
        <dbReference type="ARBA" id="ARBA00022840"/>
    </source>
</evidence>
<dbReference type="InterPro" id="IPR027417">
    <property type="entry name" value="P-loop_NTPase"/>
</dbReference>
<dbReference type="GO" id="GO:0008094">
    <property type="term" value="F:ATP-dependent activity, acting on DNA"/>
    <property type="evidence" value="ECO:0007669"/>
    <property type="project" value="TreeGrafter"/>
</dbReference>
<dbReference type="SUPFAM" id="SSF53335">
    <property type="entry name" value="S-adenosyl-L-methionine-dependent methyltransferases"/>
    <property type="match status" value="1"/>
</dbReference>
<dbReference type="Pfam" id="PF00145">
    <property type="entry name" value="DNA_methylase"/>
    <property type="match status" value="1"/>
</dbReference>
<dbReference type="InterPro" id="IPR000330">
    <property type="entry name" value="SNF2_N"/>
</dbReference>
<dbReference type="GO" id="GO:0016787">
    <property type="term" value="F:hydrolase activity"/>
    <property type="evidence" value="ECO:0007669"/>
    <property type="project" value="UniProtKB-KW"/>
</dbReference>
<name>A0A6A6AWJ0_9PLEO</name>
<dbReference type="GO" id="GO:0032259">
    <property type="term" value="P:methylation"/>
    <property type="evidence" value="ECO:0007669"/>
    <property type="project" value="UniProtKB-KW"/>
</dbReference>
<keyword evidence="3" id="KW-0547">Nucleotide-binding</keyword>
<keyword evidence="2" id="KW-0808">Transferase</keyword>
<feature type="region of interest" description="Disordered" evidence="7">
    <location>
        <begin position="1633"/>
        <end position="1652"/>
    </location>
</feature>